<dbReference type="GeneID" id="73350156"/>
<gene>
    <name evidence="2" type="ORF">CLUP02_16222</name>
</gene>
<evidence type="ECO:0000313" key="2">
    <source>
        <dbReference type="EMBL" id="UQC90692.1"/>
    </source>
</evidence>
<sequence length="118" mass="12532">MSRGGAILINVGSGRDILGFGKTFRRRDVPPSQPLITDASSSSSQASGDATVRKPESEGSYSQRCAKPQARATESNRVWPDHQNLRSSLVNKKVIGGMDAAVQLPSSESFCATMSAGY</sequence>
<reference evidence="2" key="1">
    <citation type="journal article" date="2021" name="Mol. Plant Microbe Interact.">
        <title>Complete Genome Sequence of the Plant-Pathogenic Fungus Colletotrichum lupini.</title>
        <authorList>
            <person name="Baroncelli R."/>
            <person name="Pensec F."/>
            <person name="Da Lio D."/>
            <person name="Boufleur T."/>
            <person name="Vicente I."/>
            <person name="Sarrocco S."/>
            <person name="Picot A."/>
            <person name="Baraldi E."/>
            <person name="Sukno S."/>
            <person name="Thon M."/>
            <person name="Le Floch G."/>
        </authorList>
    </citation>
    <scope>NUCLEOTIDE SEQUENCE</scope>
    <source>
        <strain evidence="2">IMI 504893</strain>
    </source>
</reference>
<dbReference type="RefSeq" id="XP_049152293.1">
    <property type="nucleotide sequence ID" value="XM_049295146.1"/>
</dbReference>
<evidence type="ECO:0000313" key="3">
    <source>
        <dbReference type="Proteomes" id="UP000830671"/>
    </source>
</evidence>
<dbReference type="Proteomes" id="UP000830671">
    <property type="component" value="Chromosome 9"/>
</dbReference>
<accession>A0A9Q8T9I6</accession>
<proteinExistence type="predicted"/>
<dbReference type="EMBL" id="CP019481">
    <property type="protein sequence ID" value="UQC90692.1"/>
    <property type="molecule type" value="Genomic_DNA"/>
</dbReference>
<name>A0A9Q8T9I6_9PEZI</name>
<keyword evidence="3" id="KW-1185">Reference proteome</keyword>
<feature type="region of interest" description="Disordered" evidence="1">
    <location>
        <begin position="20"/>
        <end position="77"/>
    </location>
</feature>
<protein>
    <submittedName>
        <fullName evidence="2">Uncharacterized protein</fullName>
    </submittedName>
</protein>
<organism evidence="2 3">
    <name type="scientific">Colletotrichum lupini</name>
    <dbReference type="NCBI Taxonomy" id="145971"/>
    <lineage>
        <taxon>Eukaryota</taxon>
        <taxon>Fungi</taxon>
        <taxon>Dikarya</taxon>
        <taxon>Ascomycota</taxon>
        <taxon>Pezizomycotina</taxon>
        <taxon>Sordariomycetes</taxon>
        <taxon>Hypocreomycetidae</taxon>
        <taxon>Glomerellales</taxon>
        <taxon>Glomerellaceae</taxon>
        <taxon>Colletotrichum</taxon>
        <taxon>Colletotrichum acutatum species complex</taxon>
    </lineage>
</organism>
<evidence type="ECO:0000256" key="1">
    <source>
        <dbReference type="SAM" id="MobiDB-lite"/>
    </source>
</evidence>
<dbReference type="KEGG" id="clup:CLUP02_16222"/>
<dbReference type="AlphaFoldDB" id="A0A9Q8T9I6"/>